<name>A0AA38UDA1_9AGAR</name>
<feature type="compositionally biased region" description="Polar residues" evidence="1">
    <location>
        <begin position="1"/>
        <end position="41"/>
    </location>
</feature>
<comment type="caution">
    <text evidence="2">The sequence shown here is derived from an EMBL/GenBank/DDBJ whole genome shotgun (WGS) entry which is preliminary data.</text>
</comment>
<evidence type="ECO:0000313" key="2">
    <source>
        <dbReference type="EMBL" id="KAJ3837732.1"/>
    </source>
</evidence>
<feature type="compositionally biased region" description="Polar residues" evidence="1">
    <location>
        <begin position="68"/>
        <end position="78"/>
    </location>
</feature>
<reference evidence="2" key="1">
    <citation type="submission" date="2022-08" db="EMBL/GenBank/DDBJ databases">
        <authorList>
            <consortium name="DOE Joint Genome Institute"/>
            <person name="Min B."/>
            <person name="Riley R."/>
            <person name="Sierra-Patev S."/>
            <person name="Naranjo-Ortiz M."/>
            <person name="Looney B."/>
            <person name="Konkel Z."/>
            <person name="Slot J.C."/>
            <person name="Sakamoto Y."/>
            <person name="Steenwyk J.L."/>
            <person name="Rokas A."/>
            <person name="Carro J."/>
            <person name="Camarero S."/>
            <person name="Ferreira P."/>
            <person name="Molpeceres G."/>
            <person name="Ruiz-Duenas F.J."/>
            <person name="Serrano A."/>
            <person name="Henrissat B."/>
            <person name="Drula E."/>
            <person name="Hughes K.W."/>
            <person name="Mata J.L."/>
            <person name="Ishikawa N.K."/>
            <person name="Vargas-Isla R."/>
            <person name="Ushijima S."/>
            <person name="Smith C.A."/>
            <person name="Ahrendt S."/>
            <person name="Andreopoulos W."/>
            <person name="He G."/>
            <person name="Labutti K."/>
            <person name="Lipzen A."/>
            <person name="Ng V."/>
            <person name="Sandor L."/>
            <person name="Barry K."/>
            <person name="Martinez A.T."/>
            <person name="Xiao Y."/>
            <person name="Gibbons J.G."/>
            <person name="Terashima K."/>
            <person name="Hibbett D.S."/>
            <person name="Grigoriev I.V."/>
        </authorList>
    </citation>
    <scope>NUCLEOTIDE SEQUENCE</scope>
    <source>
        <strain evidence="2">TFB9207</strain>
    </source>
</reference>
<feature type="compositionally biased region" description="Polar residues" evidence="1">
    <location>
        <begin position="172"/>
        <end position="197"/>
    </location>
</feature>
<feature type="region of interest" description="Disordered" evidence="1">
    <location>
        <begin position="223"/>
        <end position="282"/>
    </location>
</feature>
<feature type="compositionally biased region" description="Low complexity" evidence="1">
    <location>
        <begin position="43"/>
        <end position="59"/>
    </location>
</feature>
<feature type="compositionally biased region" description="Polar residues" evidence="1">
    <location>
        <begin position="130"/>
        <end position="161"/>
    </location>
</feature>
<feature type="compositionally biased region" description="Pro residues" evidence="1">
    <location>
        <begin position="93"/>
        <end position="120"/>
    </location>
</feature>
<proteinExistence type="predicted"/>
<feature type="region of interest" description="Disordered" evidence="1">
    <location>
        <begin position="1"/>
        <end position="207"/>
    </location>
</feature>
<evidence type="ECO:0000313" key="3">
    <source>
        <dbReference type="Proteomes" id="UP001163846"/>
    </source>
</evidence>
<feature type="compositionally biased region" description="Polar residues" evidence="1">
    <location>
        <begin position="238"/>
        <end position="274"/>
    </location>
</feature>
<dbReference type="AlphaFoldDB" id="A0AA38UDA1"/>
<sequence length="408" mass="43681">MHTQTPSSISSHNRPPTMHAQPTQAHQQYHSVYQQHNSQAQIPVPQSHHQQQQQPVQPSHAHHQPVHGTTSPPATLSSPAFPGINNVALPSYHRPPQPVHTTSSPPPPPPMYTSVSPPPQHTYHGGLNGGNVQLTHPPATENTSGLSGAQSLPVPISNTVGHSPMHVLPAQIPSSTHSNHYPHTLQQQANSSANEANESGGSGGQSMISSVAHEAMNLWHHYQKHEQQAQQQQGPQAYSDNSSNGQSYDTTLLNGGNQFSPGNSYNDNNQNQELTYVAPPDFNSMSGFDPSSFLNPSNNTGLYDMGSGIVNGDSGNQFGLSDGSGMYEYASYTSDDQSQSFGFSSDGQGDMFGFNSNTYVDPGTGNIIQNTDTTFVDGGFMDSVDTTAIFDNSGDLLFSSTDETTFMA</sequence>
<protein>
    <submittedName>
        <fullName evidence="2">Uncharacterized protein</fullName>
    </submittedName>
</protein>
<organism evidence="2 3">
    <name type="scientific">Lentinula raphanica</name>
    <dbReference type="NCBI Taxonomy" id="153919"/>
    <lineage>
        <taxon>Eukaryota</taxon>
        <taxon>Fungi</taxon>
        <taxon>Dikarya</taxon>
        <taxon>Basidiomycota</taxon>
        <taxon>Agaricomycotina</taxon>
        <taxon>Agaricomycetes</taxon>
        <taxon>Agaricomycetidae</taxon>
        <taxon>Agaricales</taxon>
        <taxon>Marasmiineae</taxon>
        <taxon>Omphalotaceae</taxon>
        <taxon>Lentinula</taxon>
    </lineage>
</organism>
<keyword evidence="3" id="KW-1185">Reference proteome</keyword>
<dbReference type="EMBL" id="MU806226">
    <property type="protein sequence ID" value="KAJ3837732.1"/>
    <property type="molecule type" value="Genomic_DNA"/>
</dbReference>
<accession>A0AA38UDA1</accession>
<dbReference type="Proteomes" id="UP001163846">
    <property type="component" value="Unassembled WGS sequence"/>
</dbReference>
<gene>
    <name evidence="2" type="ORF">F5878DRAFT_621598</name>
</gene>
<evidence type="ECO:0000256" key="1">
    <source>
        <dbReference type="SAM" id="MobiDB-lite"/>
    </source>
</evidence>